<evidence type="ECO:0000313" key="3">
    <source>
        <dbReference type="Proteomes" id="UP000051330"/>
    </source>
</evidence>
<dbReference type="RefSeq" id="WP_057818939.1">
    <property type="nucleotide sequence ID" value="NZ_AZEC01000003.1"/>
</dbReference>
<feature type="transmembrane region" description="Helical" evidence="1">
    <location>
        <begin position="85"/>
        <end position="108"/>
    </location>
</feature>
<feature type="transmembrane region" description="Helical" evidence="1">
    <location>
        <begin position="7"/>
        <end position="30"/>
    </location>
</feature>
<evidence type="ECO:0000313" key="2">
    <source>
        <dbReference type="EMBL" id="KRL13940.1"/>
    </source>
</evidence>
<dbReference type="Pfam" id="PF11188">
    <property type="entry name" value="DUF2975"/>
    <property type="match status" value="1"/>
</dbReference>
<dbReference type="AlphaFoldDB" id="A0A0R1N6J6"/>
<evidence type="ECO:0008006" key="4">
    <source>
        <dbReference type="Google" id="ProtNLM"/>
    </source>
</evidence>
<proteinExistence type="predicted"/>
<dbReference type="STRING" id="1423792.FD09_GL001974"/>
<dbReference type="PROSITE" id="PS51257">
    <property type="entry name" value="PROKAR_LIPOPROTEIN"/>
    <property type="match status" value="1"/>
</dbReference>
<keyword evidence="1" id="KW-1133">Transmembrane helix</keyword>
<dbReference type="Proteomes" id="UP000051330">
    <property type="component" value="Unassembled WGS sequence"/>
</dbReference>
<dbReference type="PATRIC" id="fig|1423792.3.peg.2001"/>
<evidence type="ECO:0000256" key="1">
    <source>
        <dbReference type="SAM" id="Phobius"/>
    </source>
</evidence>
<dbReference type="InterPro" id="IPR021354">
    <property type="entry name" value="DUF2975"/>
</dbReference>
<dbReference type="EMBL" id="AZEC01000003">
    <property type="protein sequence ID" value="KRL13940.1"/>
    <property type="molecule type" value="Genomic_DNA"/>
</dbReference>
<feature type="transmembrane region" description="Helical" evidence="1">
    <location>
        <begin position="120"/>
        <end position="140"/>
    </location>
</feature>
<organism evidence="2 3">
    <name type="scientific">Schleiferilactobacillus perolens DSM 12744</name>
    <dbReference type="NCBI Taxonomy" id="1423792"/>
    <lineage>
        <taxon>Bacteria</taxon>
        <taxon>Bacillati</taxon>
        <taxon>Bacillota</taxon>
        <taxon>Bacilli</taxon>
        <taxon>Lactobacillales</taxon>
        <taxon>Lactobacillaceae</taxon>
        <taxon>Schleiferilactobacillus</taxon>
    </lineage>
</organism>
<name>A0A0R1N6J6_9LACO</name>
<comment type="caution">
    <text evidence="2">The sequence shown here is derived from an EMBL/GenBank/DDBJ whole genome shotgun (WGS) entry which is preliminary data.</text>
</comment>
<feature type="transmembrane region" description="Helical" evidence="1">
    <location>
        <begin position="42"/>
        <end position="64"/>
    </location>
</feature>
<keyword evidence="3" id="KW-1185">Reference proteome</keyword>
<sequence>MKIRSWLLQLMLVAACLVVTLFAVFLFPRFPARLYQVYGNQITAWFFGAGIYGAAVSFYVAAWLASRLLFAADHNQAFTTRVVQLLRWLKWSTAAMTLAICGTLPQIYVATQSEDAPGMMLIGLCFTAVPLVVTIFLAILQRLWQTALQYKEENDLTI</sequence>
<keyword evidence="1" id="KW-0472">Membrane</keyword>
<protein>
    <recommendedName>
        <fullName evidence="4">DUF2975 domain-containing protein</fullName>
    </recommendedName>
</protein>
<accession>A0A0R1N6J6</accession>
<keyword evidence="1" id="KW-0812">Transmembrane</keyword>
<reference evidence="2 3" key="1">
    <citation type="journal article" date="2015" name="Genome Announc.">
        <title>Expanding the biotechnology potential of lactobacilli through comparative genomics of 213 strains and associated genera.</title>
        <authorList>
            <person name="Sun Z."/>
            <person name="Harris H.M."/>
            <person name="McCann A."/>
            <person name="Guo C."/>
            <person name="Argimon S."/>
            <person name="Zhang W."/>
            <person name="Yang X."/>
            <person name="Jeffery I.B."/>
            <person name="Cooney J.C."/>
            <person name="Kagawa T.F."/>
            <person name="Liu W."/>
            <person name="Song Y."/>
            <person name="Salvetti E."/>
            <person name="Wrobel A."/>
            <person name="Rasinkangas P."/>
            <person name="Parkhill J."/>
            <person name="Rea M.C."/>
            <person name="O'Sullivan O."/>
            <person name="Ritari J."/>
            <person name="Douillard F.P."/>
            <person name="Paul Ross R."/>
            <person name="Yang R."/>
            <person name="Briner A.E."/>
            <person name="Felis G.E."/>
            <person name="de Vos W.M."/>
            <person name="Barrangou R."/>
            <person name="Klaenhammer T.R."/>
            <person name="Caufield P.W."/>
            <person name="Cui Y."/>
            <person name="Zhang H."/>
            <person name="O'Toole P.W."/>
        </authorList>
    </citation>
    <scope>NUCLEOTIDE SEQUENCE [LARGE SCALE GENOMIC DNA]</scope>
    <source>
        <strain evidence="2 3">DSM 12744</strain>
    </source>
</reference>
<dbReference type="OrthoDB" id="1100174at2"/>
<gene>
    <name evidence="2" type="ORF">FD09_GL001974</name>
</gene>